<dbReference type="GO" id="GO:0003677">
    <property type="term" value="F:DNA binding"/>
    <property type="evidence" value="ECO:0007669"/>
    <property type="project" value="TreeGrafter"/>
</dbReference>
<reference evidence="11 12" key="1">
    <citation type="submission" date="2015-04" db="EMBL/GenBank/DDBJ databases">
        <authorList>
            <person name="Syromyatnikov M.Y."/>
            <person name="Popov V.N."/>
        </authorList>
    </citation>
    <scope>NUCLEOTIDE SEQUENCE [LARGE SCALE GENOMIC DNA]</scope>
    <source>
        <strain evidence="11">WF-38-12</strain>
    </source>
</reference>
<feature type="domain" description="Timeless N-terminal" evidence="10">
    <location>
        <begin position="40"/>
        <end position="310"/>
    </location>
</feature>
<evidence type="ECO:0000256" key="1">
    <source>
        <dbReference type="ARBA" id="ARBA00004123"/>
    </source>
</evidence>
<feature type="compositionally biased region" description="Basic and acidic residues" evidence="9">
    <location>
        <begin position="578"/>
        <end position="589"/>
    </location>
</feature>
<evidence type="ECO:0000256" key="6">
    <source>
        <dbReference type="ARBA" id="ARBA00023242"/>
    </source>
</evidence>
<dbReference type="Proteomes" id="UP000054383">
    <property type="component" value="Unassembled WGS sequence"/>
</dbReference>
<name>A0A0U1MAY2_TALIS</name>
<feature type="region of interest" description="Disordered" evidence="9">
    <location>
        <begin position="889"/>
        <end position="1008"/>
    </location>
</feature>
<keyword evidence="5" id="KW-0234">DNA repair</keyword>
<dbReference type="OrthoDB" id="310853at2759"/>
<organism evidence="11 12">
    <name type="scientific">Talaromyces islandicus</name>
    <name type="common">Penicillium islandicum</name>
    <dbReference type="NCBI Taxonomy" id="28573"/>
    <lineage>
        <taxon>Eukaryota</taxon>
        <taxon>Fungi</taxon>
        <taxon>Dikarya</taxon>
        <taxon>Ascomycota</taxon>
        <taxon>Pezizomycotina</taxon>
        <taxon>Eurotiomycetes</taxon>
        <taxon>Eurotiomycetidae</taxon>
        <taxon>Eurotiales</taxon>
        <taxon>Trichocomaceae</taxon>
        <taxon>Talaromyces</taxon>
        <taxon>Talaromyces sect. Islandici</taxon>
    </lineage>
</organism>
<sequence length="1182" mass="135238">MDLDAAPVGRDVQVVDPEVRAHVYSLVTALGGFNGEDASKYCLGDDALACLRDIKKWLRLYDDKTNRLDVARCLGESNLVNGDLLPIIASWRENNGHTKKHLTRIALACLELLVPLTWPVEIHSQMTVNHHRHTPYLQQSQVNYKRGILDKNSGLETLRAVIQIGLPSLALARSDRTNRDEGILKLMLYLFRNVAMISPPRGLAAEGDEEETSRSATINAFQDQDVFALILTICSNMGDDFSFQDVILIEILFHLVKGVDVQKLFMNDAQRSVKRKDELSDLLRKETGVKREYSKNAPTRHGRFGTMIWVKRDDAKVSTVSGQDVLKDGQVALNKMDQTKKWNRPRHGRRQEVEAASGDFNLTTNLTSTATKTLRTFVEEFLDTGFNPLFIHVRQAIEREAERVLDIHTLQFLYLISWFLQVERVRRSTRRKEHEKNKGTSREFEPDSFSIVAGVLNQETFVFLDRAMQYSFDNKEWQDLNANMRCFTQVLLTVQEMAASPLEEDQEIAENIQNRIFYEEITHDRILSMVRGYNEQGFGYLDSCTELLHVFVRMLENYSKENVDMQVRSKRRARRAAKTKESPKNKDIQNDEEMASEDEDRVDAIRVSRERTFDFKRFAARFCNQKSVDTFVKFTTYYRELDDEQLKRAHRFFYRVAFKQEMSILLMRIDILNLFYRMIKGPGALDNSKPIYRDWEELVKQLTRRVVKKLDQRSGIITEMLFSKISSTVYFLEYGHEKQTLSFGGTRPPAELEVHPRVGSSQDNKLSVVVAALIMDGRADIVKWISEFLGSAAVQRSSWEAGVEIRRLESPDSPESPSPPINVKPNEDSMRTAMFKNGRLRLLMQLIGLERLGTEDVMGASWIVPSSLTSTQLGDIKSIIDRGLQNPITEYDGLDPRQQIRRQPTAEPKETFQSTLDVNFGSDSEGEDVIPDGPLFPPNIRSRSNALEELKKSRRKRQRNEDKEPLDDATLEERRRSREENARARQAKIKSDLFVHDSDEESDEEADREFFAHEEVVRKAQDQRVREALVSKALQEDAALAMKKGKKKSARKSISISDDEDEDDDEHSDTEVRKKPRVSRGGFEMDEPADDHDEDDDILMTGLGETDTSPKGASTSQGFGEHDTPPTSAENDEWDLDKELSLHKDLDPSPAAVEDDQDEDDAPVNTSRRRGRAGFVIESDSE</sequence>
<keyword evidence="5" id="KW-0227">DNA damage</keyword>
<dbReference type="STRING" id="28573.A0A0U1MAY2"/>
<feature type="compositionally biased region" description="Basic and acidic residues" evidence="9">
    <location>
        <begin position="971"/>
        <end position="997"/>
    </location>
</feature>
<comment type="similarity">
    <text evidence="2">Belongs to the timeless family.</text>
</comment>
<keyword evidence="6" id="KW-0539">Nucleus</keyword>
<dbReference type="GO" id="GO:0000076">
    <property type="term" value="P:DNA replication checkpoint signaling"/>
    <property type="evidence" value="ECO:0007669"/>
    <property type="project" value="TreeGrafter"/>
</dbReference>
<dbReference type="PANTHER" id="PTHR22940:SF4">
    <property type="entry name" value="PROTEIN TIMELESS HOMOLOG"/>
    <property type="match status" value="1"/>
</dbReference>
<evidence type="ECO:0000313" key="11">
    <source>
        <dbReference type="EMBL" id="CRG92768.1"/>
    </source>
</evidence>
<dbReference type="GO" id="GO:0006281">
    <property type="term" value="P:DNA repair"/>
    <property type="evidence" value="ECO:0007669"/>
    <property type="project" value="UniProtKB-KW"/>
</dbReference>
<evidence type="ECO:0000256" key="5">
    <source>
        <dbReference type="ARBA" id="ARBA00023204"/>
    </source>
</evidence>
<dbReference type="Pfam" id="PF04821">
    <property type="entry name" value="TIMELESS"/>
    <property type="match status" value="1"/>
</dbReference>
<evidence type="ECO:0000256" key="7">
    <source>
        <dbReference type="ARBA" id="ARBA00023254"/>
    </source>
</evidence>
<dbReference type="GO" id="GO:0031298">
    <property type="term" value="C:replication fork protection complex"/>
    <property type="evidence" value="ECO:0007669"/>
    <property type="project" value="TreeGrafter"/>
</dbReference>
<evidence type="ECO:0000256" key="4">
    <source>
        <dbReference type="ARBA" id="ARBA00022880"/>
    </source>
</evidence>
<dbReference type="GO" id="GO:0051321">
    <property type="term" value="P:meiotic cell cycle"/>
    <property type="evidence" value="ECO:0007669"/>
    <property type="project" value="UniProtKB-KW"/>
</dbReference>
<dbReference type="AlphaFoldDB" id="A0A0U1MAY2"/>
<feature type="compositionally biased region" description="Acidic residues" evidence="9">
    <location>
        <begin position="1057"/>
        <end position="1068"/>
    </location>
</feature>
<keyword evidence="8" id="KW-0131">Cell cycle</keyword>
<protein>
    <recommendedName>
        <fullName evidence="3">Topoisomerase 1-associated factor 1</fullName>
    </recommendedName>
</protein>
<comment type="subcellular location">
    <subcellularLocation>
        <location evidence="1">Nucleus</location>
    </subcellularLocation>
</comment>
<evidence type="ECO:0000313" key="12">
    <source>
        <dbReference type="Proteomes" id="UP000054383"/>
    </source>
</evidence>
<feature type="compositionally biased region" description="Basic and acidic residues" evidence="9">
    <location>
        <begin position="1137"/>
        <end position="1147"/>
    </location>
</feature>
<feature type="compositionally biased region" description="Polar residues" evidence="9">
    <location>
        <begin position="1106"/>
        <end position="1118"/>
    </location>
</feature>
<feature type="region of interest" description="Disordered" evidence="9">
    <location>
        <begin position="807"/>
        <end position="827"/>
    </location>
</feature>
<accession>A0A0U1MAY2</accession>
<dbReference type="OMA" id="VNHHRHT"/>
<keyword evidence="12" id="KW-1185">Reference proteome</keyword>
<keyword evidence="4" id="KW-0236">DNA replication inhibitor</keyword>
<keyword evidence="11" id="KW-0413">Isomerase</keyword>
<feature type="compositionally biased region" description="Acidic residues" evidence="9">
    <location>
        <begin position="1153"/>
        <end position="1162"/>
    </location>
</feature>
<feature type="region of interest" description="Disordered" evidence="9">
    <location>
        <begin position="566"/>
        <end position="597"/>
    </location>
</feature>
<feature type="compositionally biased region" description="Acidic residues" evidence="9">
    <location>
        <begin position="998"/>
        <end position="1007"/>
    </location>
</feature>
<feature type="region of interest" description="Disordered" evidence="9">
    <location>
        <begin position="1040"/>
        <end position="1182"/>
    </location>
</feature>
<dbReference type="GO" id="GO:0016853">
    <property type="term" value="F:isomerase activity"/>
    <property type="evidence" value="ECO:0007669"/>
    <property type="project" value="UniProtKB-KW"/>
</dbReference>
<dbReference type="PANTHER" id="PTHR22940">
    <property type="entry name" value="TIMEOUT/TIMELESS-2"/>
    <property type="match status" value="1"/>
</dbReference>
<dbReference type="GO" id="GO:0043111">
    <property type="term" value="P:replication fork arrest"/>
    <property type="evidence" value="ECO:0007669"/>
    <property type="project" value="TreeGrafter"/>
</dbReference>
<feature type="compositionally biased region" description="Basic residues" evidence="9">
    <location>
        <begin position="568"/>
        <end position="577"/>
    </location>
</feature>
<dbReference type="InterPro" id="IPR006906">
    <property type="entry name" value="Timeless_N"/>
</dbReference>
<dbReference type="InterPro" id="IPR044998">
    <property type="entry name" value="Timeless"/>
</dbReference>
<evidence type="ECO:0000256" key="8">
    <source>
        <dbReference type="ARBA" id="ARBA00023306"/>
    </source>
</evidence>
<keyword evidence="7" id="KW-0469">Meiosis</keyword>
<evidence type="ECO:0000256" key="3">
    <source>
        <dbReference type="ARBA" id="ARBA00021529"/>
    </source>
</evidence>
<evidence type="ECO:0000256" key="2">
    <source>
        <dbReference type="ARBA" id="ARBA00008174"/>
    </source>
</evidence>
<dbReference type="EMBL" id="CVMT01000016">
    <property type="protein sequence ID" value="CRG92768.1"/>
    <property type="molecule type" value="Genomic_DNA"/>
</dbReference>
<evidence type="ECO:0000259" key="10">
    <source>
        <dbReference type="Pfam" id="PF04821"/>
    </source>
</evidence>
<evidence type="ECO:0000256" key="9">
    <source>
        <dbReference type="SAM" id="MobiDB-lite"/>
    </source>
</evidence>
<gene>
    <name evidence="11" type="ORF">PISL3812_09835</name>
</gene>
<proteinExistence type="inferred from homology"/>
<feature type="compositionally biased region" description="Acidic residues" evidence="9">
    <location>
        <begin position="1084"/>
        <end position="1098"/>
    </location>
</feature>